<evidence type="ECO:0000256" key="4">
    <source>
        <dbReference type="SAM" id="MobiDB-lite"/>
    </source>
</evidence>
<reference evidence="6" key="1">
    <citation type="submission" date="2017-03" db="EMBL/GenBank/DDBJ databases">
        <authorList>
            <person name="Sharma R."/>
            <person name="Thines M."/>
        </authorList>
    </citation>
    <scope>NUCLEOTIDE SEQUENCE [LARGE SCALE GENOMIC DNA]</scope>
</reference>
<accession>A0A1W5DEE9</accession>
<evidence type="ECO:0000256" key="2">
    <source>
        <dbReference type="ARBA" id="ARBA00023043"/>
    </source>
</evidence>
<proteinExistence type="predicted"/>
<sequence length="820" mass="89712">MDPLSIAASIVSIATLAGQTGAAFYRLRETCNALPGRLLALANEIADLEAVLREVAHVTRDRSRSRHILDQSSYISQLLTQATSRLTELKDFVENLDKACAQAKIPLVKARAWQKAQSKLLRLQEDIKTIKSSLNVLLGASNSRDMTRICLELESISATATQISAATAQSAAAQNVQRDEHREDSARQEHAIVGTIDKLYVYMDQRVARVEDLIRSQKEDVVRNQRDQLASIYGPLPAYRRRRSRTTSSSSDPTKSHKRPNTTESVGVRVTQYSSVCRSGCLCSCHKRGKTTTPAFLAKVLGQLFVGYAGMPLLTPKCDSDACEKAQAPHISLEYWFPMGFVWSQIVRLQLGFLPNVGPQASLSTLRRVPDSAQCVNFALAGNIQGLKELFKNGMASPQDVSSTRGYSLLRWALYGKQYDTVKFLVYAGANPDYRPIAAHDNSPRNKAHDFLHQGGLSREAVDALQCLTAGSDWADEQNFTDLHLVVLGLLGKSLEATLLEDPDDIHTQDAMGRTPLIWAAARGDDRSVATLLAHGADPNVMDVQYTTAVSYAAQQDHGTCVRLLLEAGADPDPEILGGAKVGSALNCASRSATDPSIIKNLLDFGADIESCGVDGKTPLINVARTDNVSFALLLLEYGANINASSTTEQTPLTTTITFNSHKVLQLLLDRWFEYSECPRLKGPHLLPIVALYADLRSISMLIATDHFKLKYDKKYSTGNFAALLQTRFGSTEELRAAFDELLNVINREPDWKTSAANLMESGLLSAESPSLRSVCSSRASEKYYSHDDADEMFENALEFLAADDDDSPPTGTSEGAGNT</sequence>
<evidence type="ECO:0000313" key="5">
    <source>
        <dbReference type="EMBL" id="SLM41476.1"/>
    </source>
</evidence>
<dbReference type="Gene3D" id="1.25.40.20">
    <property type="entry name" value="Ankyrin repeat-containing domain"/>
    <property type="match status" value="1"/>
</dbReference>
<dbReference type="PROSITE" id="PS50088">
    <property type="entry name" value="ANK_REPEAT"/>
    <property type="match status" value="2"/>
</dbReference>
<name>A0A1W5DEE9_9LECA</name>
<organism evidence="5 6">
    <name type="scientific">Lasallia pustulata</name>
    <dbReference type="NCBI Taxonomy" id="136370"/>
    <lineage>
        <taxon>Eukaryota</taxon>
        <taxon>Fungi</taxon>
        <taxon>Dikarya</taxon>
        <taxon>Ascomycota</taxon>
        <taxon>Pezizomycotina</taxon>
        <taxon>Lecanoromycetes</taxon>
        <taxon>OSLEUM clade</taxon>
        <taxon>Umbilicariomycetidae</taxon>
        <taxon>Umbilicariales</taxon>
        <taxon>Umbilicariaceae</taxon>
        <taxon>Lasallia</taxon>
    </lineage>
</organism>
<feature type="repeat" description="ANK" evidence="3">
    <location>
        <begin position="512"/>
        <end position="544"/>
    </location>
</feature>
<dbReference type="Pfam" id="PF12796">
    <property type="entry name" value="Ank_2"/>
    <property type="match status" value="2"/>
</dbReference>
<dbReference type="Proteomes" id="UP000192927">
    <property type="component" value="Unassembled WGS sequence"/>
</dbReference>
<dbReference type="AlphaFoldDB" id="A0A1W5DEE9"/>
<keyword evidence="2 3" id="KW-0040">ANK repeat</keyword>
<evidence type="ECO:0000313" key="6">
    <source>
        <dbReference type="Proteomes" id="UP000192927"/>
    </source>
</evidence>
<evidence type="ECO:0000256" key="1">
    <source>
        <dbReference type="ARBA" id="ARBA00022737"/>
    </source>
</evidence>
<dbReference type="InterPro" id="IPR036770">
    <property type="entry name" value="Ankyrin_rpt-contain_sf"/>
</dbReference>
<feature type="region of interest" description="Disordered" evidence="4">
    <location>
        <begin position="240"/>
        <end position="265"/>
    </location>
</feature>
<keyword evidence="1" id="KW-0677">Repeat</keyword>
<dbReference type="PROSITE" id="PS50297">
    <property type="entry name" value="ANK_REP_REGION"/>
    <property type="match status" value="2"/>
</dbReference>
<feature type="repeat" description="ANK" evidence="3">
    <location>
        <begin position="615"/>
        <end position="647"/>
    </location>
</feature>
<dbReference type="SMART" id="SM00248">
    <property type="entry name" value="ANK"/>
    <property type="match status" value="5"/>
</dbReference>
<dbReference type="PANTHER" id="PTHR24198:SF165">
    <property type="entry name" value="ANKYRIN REPEAT-CONTAINING PROTEIN-RELATED"/>
    <property type="match status" value="1"/>
</dbReference>
<keyword evidence="6" id="KW-1185">Reference proteome</keyword>
<evidence type="ECO:0000256" key="3">
    <source>
        <dbReference type="PROSITE-ProRule" id="PRU00023"/>
    </source>
</evidence>
<dbReference type="SUPFAM" id="SSF48403">
    <property type="entry name" value="Ankyrin repeat"/>
    <property type="match status" value="1"/>
</dbReference>
<dbReference type="EMBL" id="FWEW01003866">
    <property type="protein sequence ID" value="SLM41476.1"/>
    <property type="molecule type" value="Genomic_DNA"/>
</dbReference>
<dbReference type="InterPro" id="IPR002110">
    <property type="entry name" value="Ankyrin_rpt"/>
</dbReference>
<dbReference type="PANTHER" id="PTHR24198">
    <property type="entry name" value="ANKYRIN REPEAT AND PROTEIN KINASE DOMAIN-CONTAINING PROTEIN"/>
    <property type="match status" value="1"/>
</dbReference>
<protein>
    <submittedName>
        <fullName evidence="5">Ankyrin repeat-containing domain</fullName>
    </submittedName>
</protein>